<dbReference type="RefSeq" id="WP_010763569.1">
    <property type="nucleotide sequence ID" value="NZ_ASWB01000004.1"/>
</dbReference>
<evidence type="ECO:0000256" key="1">
    <source>
        <dbReference type="SAM" id="Phobius"/>
    </source>
</evidence>
<keyword evidence="1" id="KW-1133">Transmembrane helix</keyword>
<evidence type="ECO:0000313" key="2">
    <source>
        <dbReference type="EMBL" id="EOI06804.1"/>
    </source>
</evidence>
<accession>R2TNM3</accession>
<dbReference type="STRING" id="155617.RV09_GL000884"/>
<evidence type="ECO:0008006" key="6">
    <source>
        <dbReference type="Google" id="ProtNLM"/>
    </source>
</evidence>
<evidence type="ECO:0000313" key="5">
    <source>
        <dbReference type="Proteomes" id="UP000014157"/>
    </source>
</evidence>
<dbReference type="EMBL" id="AJAS01000002">
    <property type="protein sequence ID" value="EOI06804.1"/>
    <property type="molecule type" value="Genomic_DNA"/>
</dbReference>
<dbReference type="OrthoDB" id="2193136at2"/>
<sequence>MNKRIIILIGIIAIVFMGFGGKLYMDKKAEEKAKEEQRNLLETERESAIVLKNKYQNLKKIVFIDSYGPDKITGSYDMSVTITSKNSQSVTVNFSYWKEANDIGSIDVIDEGIQKNGATTSKVDVVYTNGEKGGI</sequence>
<organism evidence="2 4">
    <name type="scientific">Enterococcus moraviensis ATCC BAA-383</name>
    <dbReference type="NCBI Taxonomy" id="1158609"/>
    <lineage>
        <taxon>Bacteria</taxon>
        <taxon>Bacillati</taxon>
        <taxon>Bacillota</taxon>
        <taxon>Bacilli</taxon>
        <taxon>Lactobacillales</taxon>
        <taxon>Enterococcaceae</taxon>
        <taxon>Enterococcus</taxon>
    </lineage>
</organism>
<dbReference type="Proteomes" id="UP000013781">
    <property type="component" value="Unassembled WGS sequence"/>
</dbReference>
<proteinExistence type="predicted"/>
<name>R2TNM3_9ENTE</name>
<evidence type="ECO:0000313" key="4">
    <source>
        <dbReference type="Proteomes" id="UP000013781"/>
    </source>
</evidence>
<protein>
    <recommendedName>
        <fullName evidence="6">DUF1433 domain-containing protein</fullName>
    </recommendedName>
</protein>
<reference evidence="2 4" key="1">
    <citation type="submission" date="2013-02" db="EMBL/GenBank/DDBJ databases">
        <title>The Genome Sequence of Enterococcus moraviensis BAA-383.</title>
        <authorList>
            <consortium name="The Broad Institute Genome Sequencing Platform"/>
            <consortium name="The Broad Institute Genome Sequencing Center for Infectious Disease"/>
            <person name="Earl A.M."/>
            <person name="Gilmore M.S."/>
            <person name="Lebreton F."/>
            <person name="Walker B."/>
            <person name="Young S.K."/>
            <person name="Zeng Q."/>
            <person name="Gargeya S."/>
            <person name="Fitzgerald M."/>
            <person name="Haas B."/>
            <person name="Abouelleil A."/>
            <person name="Alvarado L."/>
            <person name="Arachchi H.M."/>
            <person name="Berlin A.M."/>
            <person name="Chapman S.B."/>
            <person name="Dewar J."/>
            <person name="Goldberg J."/>
            <person name="Griggs A."/>
            <person name="Gujja S."/>
            <person name="Hansen M."/>
            <person name="Howarth C."/>
            <person name="Imamovic A."/>
            <person name="Larimer J."/>
            <person name="McCowan C."/>
            <person name="Murphy C."/>
            <person name="Neiman D."/>
            <person name="Pearson M."/>
            <person name="Priest M."/>
            <person name="Roberts A."/>
            <person name="Saif S."/>
            <person name="Shea T."/>
            <person name="Sisk P."/>
            <person name="Sykes S."/>
            <person name="Wortman J."/>
            <person name="Nusbaum C."/>
            <person name="Birren B."/>
        </authorList>
    </citation>
    <scope>NUCLEOTIDE SEQUENCE [LARGE SCALE GENOMIC DNA]</scope>
    <source>
        <strain evidence="2 4">ATCC BAA-383</strain>
    </source>
</reference>
<dbReference type="PATRIC" id="fig|1158609.3.peg.134"/>
<keyword evidence="1" id="KW-0472">Membrane</keyword>
<dbReference type="Proteomes" id="UP000014157">
    <property type="component" value="Unassembled WGS sequence"/>
</dbReference>
<dbReference type="HOGENOM" id="CLU_130870_1_0_9"/>
<comment type="caution">
    <text evidence="2">The sequence shown here is derived from an EMBL/GenBank/DDBJ whole genome shotgun (WGS) entry which is preliminary data.</text>
</comment>
<keyword evidence="5" id="KW-1185">Reference proteome</keyword>
<feature type="transmembrane region" description="Helical" evidence="1">
    <location>
        <begin position="6"/>
        <end position="25"/>
    </location>
</feature>
<gene>
    <name evidence="3" type="ORF">I586_02881</name>
    <name evidence="2" type="ORF">UAY_00146</name>
</gene>
<reference evidence="3 5" key="2">
    <citation type="submission" date="2013-03" db="EMBL/GenBank/DDBJ databases">
        <title>The Genome Sequence of Enterococcus moraviensis BAA-383 (PacBio/Illumina hybrid assembly).</title>
        <authorList>
            <consortium name="The Broad Institute Genomics Platform"/>
            <consortium name="The Broad Institute Genome Sequencing Center for Infectious Disease"/>
            <person name="Earl A."/>
            <person name="Russ C."/>
            <person name="Gilmore M."/>
            <person name="Surin D."/>
            <person name="Walker B."/>
            <person name="Young S."/>
            <person name="Zeng Q."/>
            <person name="Gargeya S."/>
            <person name="Fitzgerald M."/>
            <person name="Haas B."/>
            <person name="Abouelleil A."/>
            <person name="Allen A.W."/>
            <person name="Alvarado L."/>
            <person name="Arachchi H.M."/>
            <person name="Berlin A.M."/>
            <person name="Chapman S.B."/>
            <person name="Gainer-Dewar J."/>
            <person name="Goldberg J."/>
            <person name="Griggs A."/>
            <person name="Gujja S."/>
            <person name="Hansen M."/>
            <person name="Howarth C."/>
            <person name="Imamovic A."/>
            <person name="Ireland A."/>
            <person name="Larimer J."/>
            <person name="McCowan C."/>
            <person name="Murphy C."/>
            <person name="Pearson M."/>
            <person name="Poon T.W."/>
            <person name="Priest M."/>
            <person name="Roberts A."/>
            <person name="Saif S."/>
            <person name="Shea T."/>
            <person name="Sisk P."/>
            <person name="Sykes S."/>
            <person name="Wortman J."/>
            <person name="Nusbaum C."/>
            <person name="Birren B."/>
        </authorList>
    </citation>
    <scope>NUCLEOTIDE SEQUENCE [LARGE SCALE GENOMIC DNA]</scope>
    <source>
        <strain evidence="3 5">ATCC BAA-383</strain>
    </source>
</reference>
<dbReference type="eggNOG" id="ENOG502ZVK4">
    <property type="taxonomic scope" value="Bacteria"/>
</dbReference>
<evidence type="ECO:0000313" key="3">
    <source>
        <dbReference type="EMBL" id="EOT65147.1"/>
    </source>
</evidence>
<keyword evidence="1" id="KW-0812">Transmembrane</keyword>
<dbReference type="EMBL" id="ASWB01000004">
    <property type="protein sequence ID" value="EOT65147.1"/>
    <property type="molecule type" value="Genomic_DNA"/>
</dbReference>
<dbReference type="AlphaFoldDB" id="R2TNM3"/>